<protein>
    <recommendedName>
        <fullName evidence="3">HEAT repeat domain-containing protein</fullName>
    </recommendedName>
</protein>
<dbReference type="Proteomes" id="UP001161406">
    <property type="component" value="Unassembled WGS sequence"/>
</dbReference>
<accession>A0ABQ5UFN3</accession>
<evidence type="ECO:0000313" key="1">
    <source>
        <dbReference type="EMBL" id="GLQ10905.1"/>
    </source>
</evidence>
<dbReference type="EMBL" id="BSNG01000001">
    <property type="protein sequence ID" value="GLQ10905.1"/>
    <property type="molecule type" value="Genomic_DNA"/>
</dbReference>
<gene>
    <name evidence="1" type="ORF">GCM10007913_28370</name>
</gene>
<reference evidence="1" key="2">
    <citation type="submission" date="2023-01" db="EMBL/GenBank/DDBJ databases">
        <title>Draft genome sequence of Devosia yakushimensis strain NBRC 103855.</title>
        <authorList>
            <person name="Sun Q."/>
            <person name="Mori K."/>
        </authorList>
    </citation>
    <scope>NUCLEOTIDE SEQUENCE</scope>
    <source>
        <strain evidence="1">NBRC 103855</strain>
    </source>
</reference>
<organism evidence="1 2">
    <name type="scientific">Devosia yakushimensis</name>
    <dbReference type="NCBI Taxonomy" id="470028"/>
    <lineage>
        <taxon>Bacteria</taxon>
        <taxon>Pseudomonadati</taxon>
        <taxon>Pseudomonadota</taxon>
        <taxon>Alphaproteobacteria</taxon>
        <taxon>Hyphomicrobiales</taxon>
        <taxon>Devosiaceae</taxon>
        <taxon>Devosia</taxon>
    </lineage>
</organism>
<evidence type="ECO:0000313" key="2">
    <source>
        <dbReference type="Proteomes" id="UP001161406"/>
    </source>
</evidence>
<comment type="caution">
    <text evidence="1">The sequence shown here is derived from an EMBL/GenBank/DDBJ whole genome shotgun (WGS) entry which is preliminary data.</text>
</comment>
<keyword evidence="2" id="KW-1185">Reference proteome</keyword>
<proteinExistence type="predicted"/>
<evidence type="ECO:0008006" key="3">
    <source>
        <dbReference type="Google" id="ProtNLM"/>
    </source>
</evidence>
<name>A0ABQ5UFN3_9HYPH</name>
<dbReference type="RefSeq" id="WP_284391904.1">
    <property type="nucleotide sequence ID" value="NZ_BSNG01000001.1"/>
</dbReference>
<reference evidence="1" key="1">
    <citation type="journal article" date="2014" name="Int. J. Syst. Evol. Microbiol.">
        <title>Complete genome of a new Firmicutes species belonging to the dominant human colonic microbiota ('Ruminococcus bicirculans') reveals two chromosomes and a selective capacity to utilize plant glucans.</title>
        <authorList>
            <consortium name="NISC Comparative Sequencing Program"/>
            <person name="Wegmann U."/>
            <person name="Louis P."/>
            <person name="Goesmann A."/>
            <person name="Henrissat B."/>
            <person name="Duncan S.H."/>
            <person name="Flint H.J."/>
        </authorList>
    </citation>
    <scope>NUCLEOTIDE SEQUENCE</scope>
    <source>
        <strain evidence="1">NBRC 103855</strain>
    </source>
</reference>
<sequence>MPESPQAYLELRQTPLHELSPAERIAFCSAVADWLGHAEPWIRDDAAERLATAVLWERYWEDRPDLPPPGHYIERLEWLLDTIETANQSHPDVLPSFIRHLRYRNPSQQQLSHVLAWLDRLERQPPSGLDPDLVAGLRILLTPPTPDWPEQAAAWIALLDHPSNWVRGCAAIMLGNWSEDDTAPSRSDLFALIGAKELARPGIAGPFWSSSHAGGDWADAEWASTVTPWMMDLLERRRGPPPPFDDMPSNDIEFYLHELCSLSPAMVDRMLAGGFVDLALMTATEMHGPVPGMQSRLETLVQNSDTQIAAAASRHLERYY</sequence>